<keyword evidence="2" id="KW-0472">Membrane</keyword>
<sequence>MLTYKSLLRMFGSLQLVQEVSSTNGRQSNGPSPTVDDKEKITVDNIDASNSMANRDFPYIHTSIHSQPSLIDNSSHPGQGTESHSATATFRSTVSRKPYLESPTTQSSLARVSSFPLFPQRSMSYSKLYANMEFNGADIQRPGSHLSSSRRYSKSVDQTELEDNLAIPELKQKSHKLLCLWPLPIITRYTITISAVISALNAIGLLHTSCSAPIYVLYRYEIWNMMISPFLFEFNMPTMLFHAWNMLLLGLFEESLTHVLGGTRAFVNVLLASAPLIFTIRNVFGYVFSKSTGFALPILFFNDALHECSSGFLPFLFSLLVVQSLSINDKYILLYGSDDTNNKYTVRKVSLQLAMCLMNFAAKNVFWWSFSGLISGIFVALIAHYVTNKANNIPSIRLNYDGQTRRHSSAFDKRLPTWRLLLDTLLRGLAVMVLTFLTLLLCNLYYKRPDYVSTAAFGSISDKPQLLTFVTMSAPRRGNPDYLSQTLQSYLNNWPSTPNEDSVYSRIKMLVYTNFAQHSQFELTRQHFSQDQRGQQYIQWVQGNGTDLNQRLHVSRALELATSNDDSAYIALTEDDFPICGRKEWKELMTVIYKANRHYPNHCGVFVGTGGSGLIMKPNIAKKASKLLLQYQDLPPDIILQKCLLGELEECQECSNNLISSKRLLMHHIGYNASTSHERSYNKNEFQCGWRHPFNGNPSVTVL</sequence>
<keyword evidence="2" id="KW-1133">Transmembrane helix</keyword>
<dbReference type="AlphaFoldDB" id="A0A8H7UAC1"/>
<reference evidence="3" key="1">
    <citation type="submission" date="2020-12" db="EMBL/GenBank/DDBJ databases">
        <title>Metabolic potential, ecology and presence of endohyphal bacteria is reflected in genomic diversity of Mucoromycotina.</title>
        <authorList>
            <person name="Muszewska A."/>
            <person name="Okrasinska A."/>
            <person name="Steczkiewicz K."/>
            <person name="Drgas O."/>
            <person name="Orlowska M."/>
            <person name="Perlinska-Lenart U."/>
            <person name="Aleksandrzak-Piekarczyk T."/>
            <person name="Szatraj K."/>
            <person name="Zielenkiewicz U."/>
            <person name="Pilsyk S."/>
            <person name="Malc E."/>
            <person name="Mieczkowski P."/>
            <person name="Kruszewska J.S."/>
            <person name="Biernat P."/>
            <person name="Pawlowska J."/>
        </authorList>
    </citation>
    <scope>NUCLEOTIDE SEQUENCE</scope>
    <source>
        <strain evidence="3">WA0000067209</strain>
    </source>
</reference>
<evidence type="ECO:0000256" key="1">
    <source>
        <dbReference type="SAM" id="MobiDB-lite"/>
    </source>
</evidence>
<evidence type="ECO:0000313" key="4">
    <source>
        <dbReference type="Proteomes" id="UP000654370"/>
    </source>
</evidence>
<protein>
    <submittedName>
        <fullName evidence="3">Uncharacterized protein</fullName>
    </submittedName>
</protein>
<feature type="transmembrane region" description="Helical" evidence="2">
    <location>
        <begin position="230"/>
        <end position="253"/>
    </location>
</feature>
<evidence type="ECO:0000256" key="2">
    <source>
        <dbReference type="SAM" id="Phobius"/>
    </source>
</evidence>
<feature type="transmembrane region" description="Helical" evidence="2">
    <location>
        <begin position="265"/>
        <end position="284"/>
    </location>
</feature>
<feature type="region of interest" description="Disordered" evidence="1">
    <location>
        <begin position="67"/>
        <end position="105"/>
    </location>
</feature>
<feature type="transmembrane region" description="Helical" evidence="2">
    <location>
        <begin position="365"/>
        <end position="386"/>
    </location>
</feature>
<dbReference type="Proteomes" id="UP000654370">
    <property type="component" value="Unassembled WGS sequence"/>
</dbReference>
<organism evidence="3 4">
    <name type="scientific">Mortierella isabellina</name>
    <name type="common">Filamentous fungus</name>
    <name type="synonym">Umbelopsis isabellina</name>
    <dbReference type="NCBI Taxonomy" id="91625"/>
    <lineage>
        <taxon>Eukaryota</taxon>
        <taxon>Fungi</taxon>
        <taxon>Fungi incertae sedis</taxon>
        <taxon>Mucoromycota</taxon>
        <taxon>Mucoromycotina</taxon>
        <taxon>Umbelopsidomycetes</taxon>
        <taxon>Umbelopsidales</taxon>
        <taxon>Umbelopsidaceae</taxon>
        <taxon>Umbelopsis</taxon>
    </lineage>
</organism>
<proteinExistence type="predicted"/>
<dbReference type="EMBL" id="JAEPQZ010000013">
    <property type="protein sequence ID" value="KAG2174232.1"/>
    <property type="molecule type" value="Genomic_DNA"/>
</dbReference>
<keyword evidence="2" id="KW-0812">Transmembrane</keyword>
<keyword evidence="4" id="KW-1185">Reference proteome</keyword>
<feature type="transmembrane region" description="Helical" evidence="2">
    <location>
        <begin position="195"/>
        <end position="218"/>
    </location>
</feature>
<feature type="transmembrane region" description="Helical" evidence="2">
    <location>
        <begin position="425"/>
        <end position="446"/>
    </location>
</feature>
<evidence type="ECO:0000313" key="3">
    <source>
        <dbReference type="EMBL" id="KAG2174232.1"/>
    </source>
</evidence>
<name>A0A8H7UAC1_MORIS</name>
<dbReference type="OrthoDB" id="3339358at2759"/>
<accession>A0A8H7UAC1</accession>
<gene>
    <name evidence="3" type="ORF">INT43_004253</name>
</gene>
<feature type="compositionally biased region" description="Polar residues" evidence="1">
    <location>
        <begin position="67"/>
        <end position="95"/>
    </location>
</feature>
<comment type="caution">
    <text evidence="3">The sequence shown here is derived from an EMBL/GenBank/DDBJ whole genome shotgun (WGS) entry which is preliminary data.</text>
</comment>